<keyword evidence="2" id="KW-1185">Reference proteome</keyword>
<comment type="caution">
    <text evidence="1">The sequence shown here is derived from an EMBL/GenBank/DDBJ whole genome shotgun (WGS) entry which is preliminary data.</text>
</comment>
<organism evidence="1 2">
    <name type="scientific">Bacillus gaemokensis</name>
    <dbReference type="NCBI Taxonomy" id="574375"/>
    <lineage>
        <taxon>Bacteria</taxon>
        <taxon>Bacillati</taxon>
        <taxon>Bacillota</taxon>
        <taxon>Bacilli</taxon>
        <taxon>Bacillales</taxon>
        <taxon>Bacillaceae</taxon>
        <taxon>Bacillus</taxon>
        <taxon>Bacillus cereus group</taxon>
    </lineage>
</organism>
<proteinExistence type="predicted"/>
<evidence type="ECO:0000313" key="2">
    <source>
        <dbReference type="Proteomes" id="UP000027778"/>
    </source>
</evidence>
<dbReference type="EMBL" id="JOTM01000165">
    <property type="protein sequence ID" value="KEK17807.1"/>
    <property type="molecule type" value="Genomic_DNA"/>
</dbReference>
<evidence type="ECO:0000313" key="1">
    <source>
        <dbReference type="EMBL" id="KEK17807.1"/>
    </source>
</evidence>
<dbReference type="STRING" id="574375.AZF08_14635"/>
<accession>A0A073JUA7</accession>
<sequence>FNKDDFFLSLNLLGQNMYAIRMILMIDDLNHGYTDPVYHLPLVKQRHHGVFPYHPQQTYAWRLIHNYVHGNYVPGRHRSSYKHIVYNYPVFILKFYYSPWNDSMRKRKLQIGPTLSPYSIQSGMGLHHLTSSIQLDETFLQLSKATQDLRLIPEYQVLLSHL</sequence>
<dbReference type="AlphaFoldDB" id="A0A073JUA7"/>
<gene>
    <name evidence="1" type="ORF">BAGA_09250</name>
</gene>
<dbReference type="RefSeq" id="WP_033679304.1">
    <property type="nucleotide sequence ID" value="NZ_JOTM01000165.1"/>
</dbReference>
<dbReference type="Proteomes" id="UP000027778">
    <property type="component" value="Unassembled WGS sequence"/>
</dbReference>
<protein>
    <submittedName>
        <fullName evidence="1">Uncharacterized protein</fullName>
    </submittedName>
</protein>
<feature type="non-terminal residue" evidence="1">
    <location>
        <position position="1"/>
    </location>
</feature>
<name>A0A073JUA7_9BACI</name>
<reference evidence="1 2" key="1">
    <citation type="submission" date="2014-06" db="EMBL/GenBank/DDBJ databases">
        <title>Draft genome sequence of Bacillus gaemokensis JCM 15801 (MCCC 1A00707).</title>
        <authorList>
            <person name="Lai Q."/>
            <person name="Liu Y."/>
            <person name="Shao Z."/>
        </authorList>
    </citation>
    <scope>NUCLEOTIDE SEQUENCE [LARGE SCALE GENOMIC DNA]</scope>
    <source>
        <strain evidence="1 2">JCM 15801</strain>
    </source>
</reference>